<evidence type="ECO:0000256" key="5">
    <source>
        <dbReference type="ARBA" id="ARBA00023002"/>
    </source>
</evidence>
<keyword evidence="4 6" id="KW-0862">Zinc</keyword>
<dbReference type="eggNOG" id="COG1063">
    <property type="taxonomic scope" value="Bacteria"/>
</dbReference>
<dbReference type="Proteomes" id="UP000001192">
    <property type="component" value="Chromosome 2"/>
</dbReference>
<dbReference type="InterPro" id="IPR036291">
    <property type="entry name" value="NAD(P)-bd_dom_sf"/>
</dbReference>
<dbReference type="AlphaFoldDB" id="B2JSH7"/>
<reference evidence="9" key="1">
    <citation type="journal article" date="2014" name="Stand. Genomic Sci.">
        <title>Complete genome sequence of Burkholderia phymatum STM815(T), a broad host range and efficient nitrogen-fixing symbiont of Mimosa species.</title>
        <authorList>
            <person name="Moulin L."/>
            <person name="Klonowska A."/>
            <person name="Caroline B."/>
            <person name="Booth K."/>
            <person name="Vriezen J.A."/>
            <person name="Melkonian R."/>
            <person name="James E.K."/>
            <person name="Young J.P."/>
            <person name="Bena G."/>
            <person name="Hauser L."/>
            <person name="Land M."/>
            <person name="Kyrpides N."/>
            <person name="Bruce D."/>
            <person name="Chain P."/>
            <person name="Copeland A."/>
            <person name="Pitluck S."/>
            <person name="Woyke T."/>
            <person name="Lizotte-Waniewski M."/>
            <person name="Bristow J."/>
            <person name="Riley M."/>
        </authorList>
    </citation>
    <scope>NUCLEOTIDE SEQUENCE [LARGE SCALE GENOMIC DNA]</scope>
    <source>
        <strain evidence="9">DSM 17167 / CIP 108236 / LMG 21445 / STM815</strain>
    </source>
</reference>
<dbReference type="SMART" id="SM00829">
    <property type="entry name" value="PKS_ER"/>
    <property type="match status" value="1"/>
</dbReference>
<evidence type="ECO:0000256" key="1">
    <source>
        <dbReference type="ARBA" id="ARBA00001947"/>
    </source>
</evidence>
<dbReference type="Gene3D" id="3.90.180.10">
    <property type="entry name" value="Medium-chain alcohol dehydrogenases, catalytic domain"/>
    <property type="match status" value="1"/>
</dbReference>
<name>B2JSH7_PARP8</name>
<dbReference type="InterPro" id="IPR011032">
    <property type="entry name" value="GroES-like_sf"/>
</dbReference>
<dbReference type="Pfam" id="PF08240">
    <property type="entry name" value="ADH_N"/>
    <property type="match status" value="1"/>
</dbReference>
<dbReference type="InterPro" id="IPR013154">
    <property type="entry name" value="ADH-like_N"/>
</dbReference>
<organism evidence="8 9">
    <name type="scientific">Paraburkholderia phymatum (strain DSM 17167 / CIP 108236 / LMG 21445 / STM815)</name>
    <name type="common">Burkholderia phymatum</name>
    <dbReference type="NCBI Taxonomy" id="391038"/>
    <lineage>
        <taxon>Bacteria</taxon>
        <taxon>Pseudomonadati</taxon>
        <taxon>Pseudomonadota</taxon>
        <taxon>Betaproteobacteria</taxon>
        <taxon>Burkholderiales</taxon>
        <taxon>Burkholderiaceae</taxon>
        <taxon>Paraburkholderia</taxon>
    </lineage>
</organism>
<comment type="cofactor">
    <cofactor evidence="1 6">
        <name>Zn(2+)</name>
        <dbReference type="ChEBI" id="CHEBI:29105"/>
    </cofactor>
</comment>
<dbReference type="GO" id="GO:0008270">
    <property type="term" value="F:zinc ion binding"/>
    <property type="evidence" value="ECO:0007669"/>
    <property type="project" value="InterPro"/>
</dbReference>
<dbReference type="PROSITE" id="PS00059">
    <property type="entry name" value="ADH_ZINC"/>
    <property type="match status" value="1"/>
</dbReference>
<feature type="domain" description="Enoyl reductase (ER)" evidence="7">
    <location>
        <begin position="1"/>
        <end position="328"/>
    </location>
</feature>
<dbReference type="EMBL" id="CP001044">
    <property type="protein sequence ID" value="ACC73997.1"/>
    <property type="molecule type" value="Genomic_DNA"/>
</dbReference>
<comment type="similarity">
    <text evidence="2 6">Belongs to the zinc-containing alcohol dehydrogenase family.</text>
</comment>
<keyword evidence="5" id="KW-0560">Oxidoreductase</keyword>
<dbReference type="SUPFAM" id="SSF50129">
    <property type="entry name" value="GroES-like"/>
    <property type="match status" value="1"/>
</dbReference>
<dbReference type="KEGG" id="bph:Bphy_4893"/>
<evidence type="ECO:0000313" key="9">
    <source>
        <dbReference type="Proteomes" id="UP000001192"/>
    </source>
</evidence>
<evidence type="ECO:0000256" key="4">
    <source>
        <dbReference type="ARBA" id="ARBA00022833"/>
    </source>
</evidence>
<dbReference type="GO" id="GO:0016616">
    <property type="term" value="F:oxidoreductase activity, acting on the CH-OH group of donors, NAD or NADP as acceptor"/>
    <property type="evidence" value="ECO:0007669"/>
    <property type="project" value="UniProtKB-ARBA"/>
</dbReference>
<dbReference type="Pfam" id="PF00107">
    <property type="entry name" value="ADH_zinc_N"/>
    <property type="match status" value="1"/>
</dbReference>
<keyword evidence="3 6" id="KW-0479">Metal-binding</keyword>
<dbReference type="SUPFAM" id="SSF51735">
    <property type="entry name" value="NAD(P)-binding Rossmann-fold domains"/>
    <property type="match status" value="1"/>
</dbReference>
<dbReference type="Gene3D" id="3.40.50.720">
    <property type="entry name" value="NAD(P)-binding Rossmann-like Domain"/>
    <property type="match status" value="1"/>
</dbReference>
<evidence type="ECO:0000259" key="7">
    <source>
        <dbReference type="SMART" id="SM00829"/>
    </source>
</evidence>
<evidence type="ECO:0000256" key="2">
    <source>
        <dbReference type="ARBA" id="ARBA00008072"/>
    </source>
</evidence>
<accession>B2JSH7</accession>
<evidence type="ECO:0000256" key="3">
    <source>
        <dbReference type="ARBA" id="ARBA00022723"/>
    </source>
</evidence>
<dbReference type="InterPro" id="IPR002328">
    <property type="entry name" value="ADH_Zn_CS"/>
</dbReference>
<dbReference type="PANTHER" id="PTHR42813:SF4">
    <property type="entry name" value="NADP-DEPENDENT ISOPROPANOL DEHYDROGENASE"/>
    <property type="match status" value="1"/>
</dbReference>
<dbReference type="PANTHER" id="PTHR42813">
    <property type="entry name" value="ZINC-TYPE ALCOHOL DEHYDROGENASE-LIKE"/>
    <property type="match status" value="1"/>
</dbReference>
<dbReference type="InterPro" id="IPR013149">
    <property type="entry name" value="ADH-like_C"/>
</dbReference>
<evidence type="ECO:0000313" key="8">
    <source>
        <dbReference type="EMBL" id="ACC73997.1"/>
    </source>
</evidence>
<evidence type="ECO:0000256" key="6">
    <source>
        <dbReference type="RuleBase" id="RU361277"/>
    </source>
</evidence>
<gene>
    <name evidence="8" type="ordered locus">Bphy_4893</name>
</gene>
<proteinExistence type="inferred from homology"/>
<keyword evidence="9" id="KW-1185">Reference proteome</keyword>
<protein>
    <submittedName>
        <fullName evidence="8">Alcohol dehydrogenase GroES domain protein</fullName>
    </submittedName>
</protein>
<dbReference type="STRING" id="391038.Bphy_4893"/>
<dbReference type="InterPro" id="IPR020843">
    <property type="entry name" value="ER"/>
</dbReference>
<dbReference type="HOGENOM" id="CLU_026673_11_3_4"/>
<sequence length="330" mass="34815">MPTLSNPEDVIVQIEAATVCGTDLHITQGVHPEVPLGTILGHEGIGTIIETGANVKKFRIGDRVLIPPTTSCGTCENCAKGYPAHCSGSGENGWLLGHTIDGVQAEYARIPYADNSLYAIPEGLSNEDAILAADVLPSAFEIGVVNGRVSDGDTVVIIGDGPIGLSAVITARLKNPASVILVGIEDFRLETAIMLGADHVVDSARPGWVEAVRKLCPKGGADVVIEAVGKKETLEGAFALVNTFGRVANIGVHTSPVSLPIESMWIKNLTLTTGMLSCRCVPTLLDLQSKGEIRASSLITHRFKLFDTVRAYETFSSASTSKATKVFIGR</sequence>